<evidence type="ECO:0000256" key="5">
    <source>
        <dbReference type="ARBA" id="ARBA00023239"/>
    </source>
</evidence>
<dbReference type="GO" id="GO:0006777">
    <property type="term" value="P:Mo-molybdopterin cofactor biosynthetic process"/>
    <property type="evidence" value="ECO:0007669"/>
    <property type="project" value="UniProtKB-UniRule"/>
</dbReference>
<evidence type="ECO:0000256" key="4">
    <source>
        <dbReference type="ARBA" id="ARBA00023150"/>
    </source>
</evidence>
<feature type="binding site" evidence="7">
    <location>
        <begin position="113"/>
        <end position="114"/>
    </location>
    <ligand>
        <name>substrate</name>
    </ligand>
</feature>
<comment type="similarity">
    <text evidence="7">Belongs to the MoaC family.</text>
</comment>
<comment type="catalytic activity">
    <reaction evidence="1 7">
        <text>(8S)-3',8-cyclo-7,8-dihydroguanosine 5'-triphosphate = cyclic pyranopterin phosphate + diphosphate</text>
        <dbReference type="Rhea" id="RHEA:49580"/>
        <dbReference type="ChEBI" id="CHEBI:33019"/>
        <dbReference type="ChEBI" id="CHEBI:59648"/>
        <dbReference type="ChEBI" id="CHEBI:131766"/>
        <dbReference type="EC" id="4.6.1.17"/>
    </reaction>
</comment>
<dbReference type="InterPro" id="IPR002820">
    <property type="entry name" value="Mopterin_CF_biosynth-C_dom"/>
</dbReference>
<dbReference type="InterPro" id="IPR023045">
    <property type="entry name" value="MoaC"/>
</dbReference>
<dbReference type="PANTHER" id="PTHR22960:SF29">
    <property type="entry name" value="CYCLIC PYRANOPTERIN MONOPHOSPHATE SYNTHASE"/>
    <property type="match status" value="1"/>
</dbReference>
<evidence type="ECO:0000256" key="7">
    <source>
        <dbReference type="HAMAP-Rule" id="MF_01224"/>
    </source>
</evidence>
<dbReference type="InterPro" id="IPR047594">
    <property type="entry name" value="MoaC_bact/euk"/>
</dbReference>
<name>A0A109BI12_HYPSL</name>
<dbReference type="Gene3D" id="3.30.70.640">
    <property type="entry name" value="Molybdopterin cofactor biosynthesis C (MoaC) domain"/>
    <property type="match status" value="1"/>
</dbReference>
<organism evidence="9 10">
    <name type="scientific">Hyphomicrobium sulfonivorans</name>
    <dbReference type="NCBI Taxonomy" id="121290"/>
    <lineage>
        <taxon>Bacteria</taxon>
        <taxon>Pseudomonadati</taxon>
        <taxon>Pseudomonadota</taxon>
        <taxon>Alphaproteobacteria</taxon>
        <taxon>Hyphomicrobiales</taxon>
        <taxon>Hyphomicrobiaceae</taxon>
        <taxon>Hyphomicrobium</taxon>
    </lineage>
</organism>
<comment type="pathway">
    <text evidence="2 7">Cofactor biosynthesis; molybdopterin biosynthesis.</text>
</comment>
<evidence type="ECO:0000256" key="2">
    <source>
        <dbReference type="ARBA" id="ARBA00005046"/>
    </source>
</evidence>
<evidence type="ECO:0000256" key="6">
    <source>
        <dbReference type="ARBA" id="ARBA00055087"/>
    </source>
</evidence>
<dbReference type="GO" id="GO:0061799">
    <property type="term" value="F:cyclic pyranopterin monophosphate synthase activity"/>
    <property type="evidence" value="ECO:0007669"/>
    <property type="project" value="UniProtKB-UniRule"/>
</dbReference>
<keyword evidence="10" id="KW-1185">Reference proteome</keyword>
<feature type="binding site" evidence="7">
    <location>
        <begin position="75"/>
        <end position="77"/>
    </location>
    <ligand>
        <name>substrate</name>
    </ligand>
</feature>
<dbReference type="STRING" id="121290.APY04_1746"/>
<comment type="caution">
    <text evidence="9">The sequence shown here is derived from an EMBL/GenBank/DDBJ whole genome shotgun (WGS) entry which is preliminary data.</text>
</comment>
<feature type="domain" description="Molybdopterin cofactor biosynthesis C (MoaC)" evidence="8">
    <location>
        <begin position="15"/>
        <end position="150"/>
    </location>
</feature>
<dbReference type="Proteomes" id="UP000059074">
    <property type="component" value="Unassembled WGS sequence"/>
</dbReference>
<evidence type="ECO:0000256" key="3">
    <source>
        <dbReference type="ARBA" id="ARBA00012575"/>
    </source>
</evidence>
<evidence type="ECO:0000259" key="8">
    <source>
        <dbReference type="Pfam" id="PF01967"/>
    </source>
</evidence>
<comment type="subunit">
    <text evidence="7">Homohexamer; trimer of dimers.</text>
</comment>
<evidence type="ECO:0000313" key="10">
    <source>
        <dbReference type="Proteomes" id="UP000059074"/>
    </source>
</evidence>
<dbReference type="UniPathway" id="UPA00344"/>
<gene>
    <name evidence="7" type="primary">moaC</name>
    <name evidence="9" type="ORF">APY04_1746</name>
</gene>
<comment type="function">
    <text evidence="6 7">Catalyzes the conversion of (8S)-3',8-cyclo-7,8-dihydroguanosine 5'-triphosphate to cyclic pyranopterin monophosphate (cPMP).</text>
</comment>
<keyword evidence="5 7" id="KW-0456">Lyase</keyword>
<dbReference type="CDD" id="cd01420">
    <property type="entry name" value="MoaC_PE"/>
    <property type="match status" value="1"/>
</dbReference>
<dbReference type="OrthoDB" id="9794429at2"/>
<keyword evidence="4 7" id="KW-0501">Molybdenum cofactor biosynthesis</keyword>
<evidence type="ECO:0000313" key="9">
    <source>
        <dbReference type="EMBL" id="KWT69009.1"/>
    </source>
</evidence>
<dbReference type="EC" id="4.6.1.17" evidence="3 7"/>
<sequence>MARLTHIDDKGDARMVDVSDKPATTRTAIAAGFITMQPATLELMNSGNAPKGDVLATARIAGIMAAKRTHELIPLCHPLALSKVVVTLQPSDAPCGVRVSAEVKTSGPTGVEMEALTAVSVACLTLYDMLKAVDRGMAIEDIRLMEKSGGRSGDFRAESA</sequence>
<dbReference type="InterPro" id="IPR036522">
    <property type="entry name" value="MoaC_sf"/>
</dbReference>
<accession>A0A109BI12</accession>
<evidence type="ECO:0000256" key="1">
    <source>
        <dbReference type="ARBA" id="ARBA00001637"/>
    </source>
</evidence>
<reference evidence="9 10" key="1">
    <citation type="submission" date="2015-10" db="EMBL/GenBank/DDBJ databases">
        <title>Transcriptomic analysis of a linuron degrading triple-species bacterial consortium.</title>
        <authorList>
            <person name="Albers P."/>
        </authorList>
    </citation>
    <scope>NUCLEOTIDE SEQUENCE [LARGE SCALE GENOMIC DNA]</scope>
    <source>
        <strain evidence="9 10">WDL6</strain>
    </source>
</reference>
<dbReference type="Pfam" id="PF01967">
    <property type="entry name" value="MoaC"/>
    <property type="match status" value="1"/>
</dbReference>
<protein>
    <recommendedName>
        <fullName evidence="3 7">Cyclic pyranopterin monophosphate synthase</fullName>
        <ecNumber evidence="3 7">4.6.1.17</ecNumber>
    </recommendedName>
    <alternativeName>
        <fullName evidence="7">Molybdenum cofactor biosynthesis protein C</fullName>
    </alternativeName>
</protein>
<dbReference type="InterPro" id="IPR050105">
    <property type="entry name" value="MoCo_biosynth_MoaA/MoaC"/>
</dbReference>
<dbReference type="SUPFAM" id="SSF55040">
    <property type="entry name" value="Molybdenum cofactor biosynthesis protein C, MoaC"/>
    <property type="match status" value="1"/>
</dbReference>
<dbReference type="PANTHER" id="PTHR22960">
    <property type="entry name" value="MOLYBDOPTERIN COFACTOR SYNTHESIS PROTEIN A"/>
    <property type="match status" value="1"/>
</dbReference>
<dbReference type="PATRIC" id="fig|121290.4.peg.697"/>
<dbReference type="HAMAP" id="MF_01224_B">
    <property type="entry name" value="MoaC_B"/>
    <property type="match status" value="1"/>
</dbReference>
<dbReference type="RefSeq" id="WP_068461615.1">
    <property type="nucleotide sequence ID" value="NZ_JAEFBX010000003.1"/>
</dbReference>
<proteinExistence type="inferred from homology"/>
<dbReference type="NCBIfam" id="TIGR00581">
    <property type="entry name" value="moaC"/>
    <property type="match status" value="1"/>
</dbReference>
<dbReference type="AlphaFoldDB" id="A0A109BI12"/>
<dbReference type="NCBIfam" id="NF006870">
    <property type="entry name" value="PRK09364.1"/>
    <property type="match status" value="1"/>
</dbReference>
<dbReference type="EMBL" id="LMTR01000051">
    <property type="protein sequence ID" value="KWT69009.1"/>
    <property type="molecule type" value="Genomic_DNA"/>
</dbReference>
<feature type="active site" evidence="7">
    <location>
        <position position="128"/>
    </location>
</feature>